<dbReference type="EMBL" id="JAAVMB010000012">
    <property type="protein sequence ID" value="NKC68570.1"/>
    <property type="molecule type" value="Genomic_DNA"/>
</dbReference>
<dbReference type="GO" id="GO:0055085">
    <property type="term" value="P:transmembrane transport"/>
    <property type="evidence" value="ECO:0007669"/>
    <property type="project" value="TreeGrafter"/>
</dbReference>
<comment type="caution">
    <text evidence="7">The sequence shown here is derived from an EMBL/GenBank/DDBJ whole genome shotgun (WGS) entry which is preliminary data.</text>
</comment>
<feature type="transmembrane region" description="Helical" evidence="6">
    <location>
        <begin position="137"/>
        <end position="160"/>
    </location>
</feature>
<dbReference type="RefSeq" id="WP_167807754.1">
    <property type="nucleotide sequence ID" value="NZ_JAAVMB010000012.1"/>
</dbReference>
<keyword evidence="3 6" id="KW-0812">Transmembrane</keyword>
<evidence type="ECO:0000256" key="6">
    <source>
        <dbReference type="SAM" id="Phobius"/>
    </source>
</evidence>
<gene>
    <name evidence="7" type="ORF">HED35_10770</name>
</gene>
<evidence type="ECO:0000256" key="2">
    <source>
        <dbReference type="ARBA" id="ARBA00009773"/>
    </source>
</evidence>
<evidence type="ECO:0000313" key="7">
    <source>
        <dbReference type="EMBL" id="NKC68570.1"/>
    </source>
</evidence>
<feature type="transmembrane region" description="Helical" evidence="6">
    <location>
        <begin position="294"/>
        <end position="324"/>
    </location>
</feature>
<dbReference type="GO" id="GO:0016020">
    <property type="term" value="C:membrane"/>
    <property type="evidence" value="ECO:0007669"/>
    <property type="project" value="UniProtKB-SubCell"/>
</dbReference>
<evidence type="ECO:0000256" key="4">
    <source>
        <dbReference type="ARBA" id="ARBA00022989"/>
    </source>
</evidence>
<accession>A0A7X6DA37</accession>
<feature type="transmembrane region" description="Helical" evidence="6">
    <location>
        <begin position="199"/>
        <end position="220"/>
    </location>
</feature>
<name>A0A7X6DA37_9ENTE</name>
<feature type="transmembrane region" description="Helical" evidence="6">
    <location>
        <begin position="12"/>
        <end position="29"/>
    </location>
</feature>
<dbReference type="Proteomes" id="UP000521358">
    <property type="component" value="Unassembled WGS sequence"/>
</dbReference>
<protein>
    <submittedName>
        <fullName evidence="7">AI-2E family transporter</fullName>
    </submittedName>
</protein>
<evidence type="ECO:0000256" key="5">
    <source>
        <dbReference type="ARBA" id="ARBA00023136"/>
    </source>
</evidence>
<feature type="transmembrane region" description="Helical" evidence="6">
    <location>
        <begin position="66"/>
        <end position="88"/>
    </location>
</feature>
<feature type="transmembrane region" description="Helical" evidence="6">
    <location>
        <begin position="167"/>
        <end position="187"/>
    </location>
</feature>
<organism evidence="7 8">
    <name type="scientific">Vagococcus fluvialis</name>
    <dbReference type="NCBI Taxonomy" id="2738"/>
    <lineage>
        <taxon>Bacteria</taxon>
        <taxon>Bacillati</taxon>
        <taxon>Bacillota</taxon>
        <taxon>Bacilli</taxon>
        <taxon>Lactobacillales</taxon>
        <taxon>Enterococcaceae</taxon>
        <taxon>Vagococcus</taxon>
    </lineage>
</organism>
<dbReference type="AlphaFoldDB" id="A0A7X6DA37"/>
<sequence length="331" mass="38304">MNYYTRLISQVTIRRSIVLTLLIIFFFIIKSFLPLMLLTTITIYLLSQFIKFFRRKVKISSKLMTLVTYFFIISTILYLTLKYIPIVAKETIQLLNSLESFYDNTNHFKNILGYDISIYVRRIIPYLQSKTSSFYHIAQGTVSFFTTILFSFVLSFFFLIEQDKVILFSNLFLKGKLSWLFGDIYFFGEKFLISFGKVIYAQIAIAIMNSLLTSLVLIFLKFPHIASLFSMILILSFIPVVGVVISFFPLSIIAYSNGGVKDVIIILVTILSVHLLESYVLNPKFMSKSTELPMFFTFIILIFSEHYLGLWGLILGVPITLFILDILDIKK</sequence>
<comment type="subcellular location">
    <subcellularLocation>
        <location evidence="1">Membrane</location>
        <topology evidence="1">Multi-pass membrane protein</topology>
    </subcellularLocation>
</comment>
<feature type="transmembrane region" description="Helical" evidence="6">
    <location>
        <begin position="263"/>
        <end position="282"/>
    </location>
</feature>
<feature type="transmembrane region" description="Helical" evidence="6">
    <location>
        <begin position="35"/>
        <end position="54"/>
    </location>
</feature>
<feature type="transmembrane region" description="Helical" evidence="6">
    <location>
        <begin position="232"/>
        <end position="257"/>
    </location>
</feature>
<keyword evidence="5 6" id="KW-0472">Membrane</keyword>
<dbReference type="PANTHER" id="PTHR21716:SF62">
    <property type="entry name" value="TRANSPORT PROTEIN YDBI-RELATED"/>
    <property type="match status" value="1"/>
</dbReference>
<evidence type="ECO:0000313" key="8">
    <source>
        <dbReference type="Proteomes" id="UP000521358"/>
    </source>
</evidence>
<dbReference type="InterPro" id="IPR002549">
    <property type="entry name" value="AI-2E-like"/>
</dbReference>
<proteinExistence type="inferred from homology"/>
<evidence type="ECO:0000256" key="1">
    <source>
        <dbReference type="ARBA" id="ARBA00004141"/>
    </source>
</evidence>
<evidence type="ECO:0000256" key="3">
    <source>
        <dbReference type="ARBA" id="ARBA00022692"/>
    </source>
</evidence>
<keyword evidence="4 6" id="KW-1133">Transmembrane helix</keyword>
<dbReference type="Pfam" id="PF01594">
    <property type="entry name" value="AI-2E_transport"/>
    <property type="match status" value="1"/>
</dbReference>
<comment type="similarity">
    <text evidence="2">Belongs to the autoinducer-2 exporter (AI-2E) (TC 2.A.86) family.</text>
</comment>
<reference evidence="7 8" key="1">
    <citation type="submission" date="2020-03" db="EMBL/GenBank/DDBJ databases">
        <title>Bacterial samples isolated from urine from healthy bovine heifers (Gyr breed).</title>
        <authorList>
            <person name="Giannattasio-Ferraz S."/>
            <person name="Maskeri L."/>
            <person name="Penido A."/>
            <person name="Barbosa-Stancioli E.F."/>
            <person name="Putonti C."/>
        </authorList>
    </citation>
    <scope>NUCLEOTIDE SEQUENCE [LARGE SCALE GENOMIC DNA]</scope>
    <source>
        <strain evidence="7 8">UFMG-H7</strain>
    </source>
</reference>
<dbReference type="PANTHER" id="PTHR21716">
    <property type="entry name" value="TRANSMEMBRANE PROTEIN"/>
    <property type="match status" value="1"/>
</dbReference>